<dbReference type="AlphaFoldDB" id="A0A7R8US57"/>
<keyword evidence="2" id="KW-0813">Transport</keyword>
<accession>A0A7R8US57</accession>
<evidence type="ECO:0000313" key="3">
    <source>
        <dbReference type="EMBL" id="CAD7085073.1"/>
    </source>
</evidence>
<keyword evidence="2" id="KW-0999">Mitochondrion inner membrane</keyword>
<dbReference type="GO" id="GO:0045271">
    <property type="term" value="C:respiratory chain complex I"/>
    <property type="evidence" value="ECO:0007669"/>
    <property type="project" value="InterPro"/>
</dbReference>
<dbReference type="OMA" id="ARINVWD"/>
<gene>
    <name evidence="3" type="ORF">HERILL_LOCUS7939</name>
</gene>
<dbReference type="Pfam" id="PF05071">
    <property type="entry name" value="NDUFA12"/>
    <property type="match status" value="1"/>
</dbReference>
<dbReference type="PANTHER" id="PTHR12910">
    <property type="entry name" value="NADH-UBIQUINONE OXIDOREDUCTASE SUBUNIT B17.2"/>
    <property type="match status" value="1"/>
</dbReference>
<sequence>MAAYFGFDRISQLLRIIRKNGGFLSSFKKLYRFDDLKMGCFVGCDKYGNRYYENSYYFYGRNRWVEYADHVGMNYDGSQIPAEWFGWMHYKTDLTPCEDCSRPQYKWMTDHSENLTGTVERYMPYSTTRAKIEPWNPKKISNKSNGDDCM</sequence>
<organism evidence="3 4">
    <name type="scientific">Hermetia illucens</name>
    <name type="common">Black soldier fly</name>
    <dbReference type="NCBI Taxonomy" id="343691"/>
    <lineage>
        <taxon>Eukaryota</taxon>
        <taxon>Metazoa</taxon>
        <taxon>Ecdysozoa</taxon>
        <taxon>Arthropoda</taxon>
        <taxon>Hexapoda</taxon>
        <taxon>Insecta</taxon>
        <taxon>Pterygota</taxon>
        <taxon>Neoptera</taxon>
        <taxon>Endopterygota</taxon>
        <taxon>Diptera</taxon>
        <taxon>Brachycera</taxon>
        <taxon>Stratiomyomorpha</taxon>
        <taxon>Stratiomyidae</taxon>
        <taxon>Hermetiinae</taxon>
        <taxon>Hermetia</taxon>
    </lineage>
</organism>
<dbReference type="GO" id="GO:0005743">
    <property type="term" value="C:mitochondrial inner membrane"/>
    <property type="evidence" value="ECO:0007669"/>
    <property type="project" value="UniProtKB-SubCell"/>
</dbReference>
<reference evidence="3 4" key="1">
    <citation type="submission" date="2020-11" db="EMBL/GenBank/DDBJ databases">
        <authorList>
            <person name="Wallbank WR R."/>
            <person name="Pardo Diaz C."/>
            <person name="Kozak K."/>
            <person name="Martin S."/>
            <person name="Jiggins C."/>
            <person name="Moest M."/>
            <person name="Warren A I."/>
            <person name="Generalovic N T."/>
            <person name="Byers J.R.P. K."/>
            <person name="Montejo-Kovacevich G."/>
            <person name="Yen C E."/>
        </authorList>
    </citation>
    <scope>NUCLEOTIDE SEQUENCE [LARGE SCALE GENOMIC DNA]</scope>
</reference>
<dbReference type="Proteomes" id="UP000594454">
    <property type="component" value="Chromosome 3"/>
</dbReference>
<keyword evidence="2" id="KW-0472">Membrane</keyword>
<comment type="similarity">
    <text evidence="1 2">Belongs to the complex I NDUFA12 subunit family.</text>
</comment>
<dbReference type="OrthoDB" id="274641at2759"/>
<comment type="function">
    <text evidence="2">Accessory subunit of the mitochondrial membrane respiratory chain NADH dehydrogenase (Complex I), that is believed not to be involved in catalysis. Complex I functions in the transfer of electrons from NADH to the respiratory chain. The immediate electron acceptor for the enzyme is believed to be ubiquinone.</text>
</comment>
<evidence type="ECO:0000313" key="4">
    <source>
        <dbReference type="Proteomes" id="UP000594454"/>
    </source>
</evidence>
<keyword evidence="2" id="KW-0679">Respiratory chain</keyword>
<evidence type="ECO:0000256" key="2">
    <source>
        <dbReference type="RuleBase" id="RU363103"/>
    </source>
</evidence>
<dbReference type="GO" id="GO:0006979">
    <property type="term" value="P:response to oxidative stress"/>
    <property type="evidence" value="ECO:0007669"/>
    <property type="project" value="TreeGrafter"/>
</dbReference>
<comment type="subcellular location">
    <subcellularLocation>
        <location evidence="2">Mitochondrion inner membrane</location>
        <topology evidence="2">Peripheral membrane protein</topology>
        <orientation evidence="2">Matrix side</orientation>
    </subcellularLocation>
</comment>
<keyword evidence="2" id="KW-0249">Electron transport</keyword>
<dbReference type="InParanoid" id="A0A7R8US57"/>
<keyword evidence="4" id="KW-1185">Reference proteome</keyword>
<dbReference type="PANTHER" id="PTHR12910:SF2">
    <property type="entry name" value="NADH DEHYDROGENASE [UBIQUINONE] 1 ALPHA SUBCOMPLEX SUBUNIT 12"/>
    <property type="match status" value="1"/>
</dbReference>
<protein>
    <recommendedName>
        <fullName evidence="2">NADH dehydrogenase [ubiquinone] 1 alpha subcomplex subunit 12</fullName>
    </recommendedName>
</protein>
<comment type="subunit">
    <text evidence="2">Complex I is composed of 45 different subunits.</text>
</comment>
<keyword evidence="2" id="KW-0496">Mitochondrion</keyword>
<dbReference type="EMBL" id="LR899011">
    <property type="protein sequence ID" value="CAD7085073.1"/>
    <property type="molecule type" value="Genomic_DNA"/>
</dbReference>
<evidence type="ECO:0000256" key="1">
    <source>
        <dbReference type="ARBA" id="ARBA00007355"/>
    </source>
</evidence>
<dbReference type="InterPro" id="IPR007763">
    <property type="entry name" value="NDUFA12"/>
</dbReference>
<proteinExistence type="inferred from homology"/>
<name>A0A7R8US57_HERIL</name>